<evidence type="ECO:0000313" key="1">
    <source>
        <dbReference type="EMBL" id="ACV22879.1"/>
    </source>
</evidence>
<keyword evidence="2" id="KW-1185">Reference proteome</keyword>
<dbReference type="HOGENOM" id="CLU_3103883_0_0_11"/>
<proteinExistence type="predicted"/>
<gene>
    <name evidence="1" type="ordered locus">Shel_18630</name>
</gene>
<evidence type="ECO:0000313" key="2">
    <source>
        <dbReference type="Proteomes" id="UP000002026"/>
    </source>
</evidence>
<name>C7N7J4_SLAHD</name>
<dbReference type="RefSeq" id="WP_012798981.1">
    <property type="nucleotide sequence ID" value="NC_013165.1"/>
</dbReference>
<protein>
    <submittedName>
        <fullName evidence="1">Uncharacterized protein</fullName>
    </submittedName>
</protein>
<dbReference type="AlphaFoldDB" id="C7N7J4"/>
<organism evidence="1 2">
    <name type="scientific">Slackia heliotrinireducens (strain ATCC 29202 / DSM 20476 / NCTC 11029 / RHS 1)</name>
    <name type="common">Peptococcus heliotrinreducens</name>
    <dbReference type="NCBI Taxonomy" id="471855"/>
    <lineage>
        <taxon>Bacteria</taxon>
        <taxon>Bacillati</taxon>
        <taxon>Actinomycetota</taxon>
        <taxon>Coriobacteriia</taxon>
        <taxon>Eggerthellales</taxon>
        <taxon>Eggerthellaceae</taxon>
        <taxon>Slackia</taxon>
    </lineage>
</organism>
<dbReference type="EMBL" id="CP001684">
    <property type="protein sequence ID" value="ACV22879.1"/>
    <property type="molecule type" value="Genomic_DNA"/>
</dbReference>
<dbReference type="KEGG" id="shi:Shel_18630"/>
<reference evidence="1 2" key="1">
    <citation type="journal article" date="2009" name="Stand. Genomic Sci.">
        <title>Complete genome sequence of Slackia heliotrinireducens type strain (RHS 1).</title>
        <authorList>
            <person name="Pukall R."/>
            <person name="Lapidus A."/>
            <person name="Nolan M."/>
            <person name="Copeland A."/>
            <person name="Glavina Del Rio T."/>
            <person name="Lucas S."/>
            <person name="Chen F."/>
            <person name="Tice H."/>
            <person name="Cheng J.F."/>
            <person name="Chertkov O."/>
            <person name="Bruce D."/>
            <person name="Goodwin L."/>
            <person name="Kuske C."/>
            <person name="Brettin T."/>
            <person name="Detter J.C."/>
            <person name="Han C."/>
            <person name="Pitluck S."/>
            <person name="Pati A."/>
            <person name="Mavrommatis K."/>
            <person name="Ivanova N."/>
            <person name="Ovchinnikova G."/>
            <person name="Chen A."/>
            <person name="Palaniappan K."/>
            <person name="Schneider S."/>
            <person name="Rohde M."/>
            <person name="Chain P."/>
            <person name="D'haeseleer P."/>
            <person name="Goker M."/>
            <person name="Bristow J."/>
            <person name="Eisen J.A."/>
            <person name="Markowitz V."/>
            <person name="Kyrpides N.C."/>
            <person name="Klenk H.P."/>
            <person name="Hugenholtz P."/>
        </authorList>
    </citation>
    <scope>NUCLEOTIDE SEQUENCE [LARGE SCALE GENOMIC DNA]</scope>
    <source>
        <strain evidence="2">ATCC 29202 / DSM 20476 / NCTC 11029 / RHS 1</strain>
    </source>
</reference>
<sequence length="51" mass="5542">MAVENASKFEKLLREDEALQAKMEAAVKAYGGDKGNEKGVFDAVIVRMGPE</sequence>
<dbReference type="Proteomes" id="UP000002026">
    <property type="component" value="Chromosome"/>
</dbReference>
<accession>C7N7J4</accession>